<feature type="chain" id="PRO_5021472359" evidence="2">
    <location>
        <begin position="23"/>
        <end position="117"/>
    </location>
</feature>
<protein>
    <submittedName>
        <fullName evidence="3">Uncharacterized protein</fullName>
    </submittedName>
</protein>
<accession>A0A501W2K1</accession>
<comment type="caution">
    <text evidence="3">The sequence shown here is derived from an EMBL/GenBank/DDBJ whole genome shotgun (WGS) entry which is preliminary data.</text>
</comment>
<proteinExistence type="predicted"/>
<dbReference type="AlphaFoldDB" id="A0A501W2K1"/>
<dbReference type="EMBL" id="VFRQ01000005">
    <property type="protein sequence ID" value="TPE43839.1"/>
    <property type="molecule type" value="Genomic_DNA"/>
</dbReference>
<dbReference type="RefSeq" id="WP_140621462.1">
    <property type="nucleotide sequence ID" value="NZ_VFRQ01000005.1"/>
</dbReference>
<feature type="compositionally biased region" description="Basic residues" evidence="1">
    <location>
        <begin position="95"/>
        <end position="105"/>
    </location>
</feature>
<name>A0A501W2K1_9BACT</name>
<feature type="region of interest" description="Disordered" evidence="1">
    <location>
        <begin position="22"/>
        <end position="52"/>
    </location>
</feature>
<evidence type="ECO:0000256" key="2">
    <source>
        <dbReference type="SAM" id="SignalP"/>
    </source>
</evidence>
<dbReference type="OrthoDB" id="853757at2"/>
<organism evidence="3 4">
    <name type="scientific">Pontibacter mangrovi</name>
    <dbReference type="NCBI Taxonomy" id="2589816"/>
    <lineage>
        <taxon>Bacteria</taxon>
        <taxon>Pseudomonadati</taxon>
        <taxon>Bacteroidota</taxon>
        <taxon>Cytophagia</taxon>
        <taxon>Cytophagales</taxon>
        <taxon>Hymenobacteraceae</taxon>
        <taxon>Pontibacter</taxon>
    </lineage>
</organism>
<sequence length="117" mass="13051">MKKLILLLFSLGIVLFVSEAKAQSSLSSDSGKDEFWGTTKAQTKGTSADAVGQRASGLDARFNTYEGQTRSSFAKKRIANSKRMKEILKKEDKMMKKRKRDRRNLKSLGLLKGPDGH</sequence>
<reference evidence="3 4" key="1">
    <citation type="submission" date="2019-06" db="EMBL/GenBank/DDBJ databases">
        <title>A novel bacterium of genus Pontibacter, isolated from marine sediment.</title>
        <authorList>
            <person name="Huang H."/>
            <person name="Mo K."/>
            <person name="Hu Y."/>
        </authorList>
    </citation>
    <scope>NUCLEOTIDE SEQUENCE [LARGE SCALE GENOMIC DNA]</scope>
    <source>
        <strain evidence="3 4">HB172049</strain>
    </source>
</reference>
<gene>
    <name evidence="3" type="ORF">FJM65_10405</name>
</gene>
<evidence type="ECO:0000313" key="4">
    <source>
        <dbReference type="Proteomes" id="UP000316727"/>
    </source>
</evidence>
<feature type="region of interest" description="Disordered" evidence="1">
    <location>
        <begin position="89"/>
        <end position="117"/>
    </location>
</feature>
<keyword evidence="4" id="KW-1185">Reference proteome</keyword>
<feature type="signal peptide" evidence="2">
    <location>
        <begin position="1"/>
        <end position="22"/>
    </location>
</feature>
<dbReference type="Proteomes" id="UP000316727">
    <property type="component" value="Unassembled WGS sequence"/>
</dbReference>
<evidence type="ECO:0000256" key="1">
    <source>
        <dbReference type="SAM" id="MobiDB-lite"/>
    </source>
</evidence>
<keyword evidence="2" id="KW-0732">Signal</keyword>
<evidence type="ECO:0000313" key="3">
    <source>
        <dbReference type="EMBL" id="TPE43839.1"/>
    </source>
</evidence>